<dbReference type="WBParaSite" id="nRc.2.0.1.t30551-RA">
    <property type="protein sequence ID" value="nRc.2.0.1.t30551-RA"/>
    <property type="gene ID" value="nRc.2.0.1.g30551"/>
</dbReference>
<name>A0A915JW55_ROMCU</name>
<keyword evidence="1" id="KW-1185">Reference proteome</keyword>
<dbReference type="AlphaFoldDB" id="A0A915JW55"/>
<evidence type="ECO:0000313" key="2">
    <source>
        <dbReference type="WBParaSite" id="nRc.2.0.1.t30551-RA"/>
    </source>
</evidence>
<dbReference type="Proteomes" id="UP000887565">
    <property type="component" value="Unplaced"/>
</dbReference>
<accession>A0A915JW55</accession>
<evidence type="ECO:0000313" key="1">
    <source>
        <dbReference type="Proteomes" id="UP000887565"/>
    </source>
</evidence>
<sequence length="60" mass="6903">MDEKLTGHNFYVNASLTIKVCCDNRNILLAFESNSLAFETKQYIRKKEAEQFQETSLPCA</sequence>
<organism evidence="1 2">
    <name type="scientific">Romanomermis culicivorax</name>
    <name type="common">Nematode worm</name>
    <dbReference type="NCBI Taxonomy" id="13658"/>
    <lineage>
        <taxon>Eukaryota</taxon>
        <taxon>Metazoa</taxon>
        <taxon>Ecdysozoa</taxon>
        <taxon>Nematoda</taxon>
        <taxon>Enoplea</taxon>
        <taxon>Dorylaimia</taxon>
        <taxon>Mermithida</taxon>
        <taxon>Mermithoidea</taxon>
        <taxon>Mermithidae</taxon>
        <taxon>Romanomermis</taxon>
    </lineage>
</organism>
<reference evidence="2" key="1">
    <citation type="submission" date="2022-11" db="UniProtKB">
        <authorList>
            <consortium name="WormBaseParasite"/>
        </authorList>
    </citation>
    <scope>IDENTIFICATION</scope>
</reference>
<proteinExistence type="predicted"/>
<protein>
    <submittedName>
        <fullName evidence="2">Uncharacterized protein</fullName>
    </submittedName>
</protein>